<feature type="compositionally biased region" description="Low complexity" evidence="1">
    <location>
        <begin position="75"/>
        <end position="85"/>
    </location>
</feature>
<accession>A0A455T544</accession>
<feature type="compositionally biased region" description="Acidic residues" evidence="1">
    <location>
        <begin position="301"/>
        <end position="324"/>
    </location>
</feature>
<name>A0A455T544_9CHLR</name>
<dbReference type="EMBL" id="AP019377">
    <property type="protein sequence ID" value="BBH94462.1"/>
    <property type="molecule type" value="Genomic_DNA"/>
</dbReference>
<feature type="compositionally biased region" description="Low complexity" evidence="1">
    <location>
        <begin position="114"/>
        <end position="135"/>
    </location>
</feature>
<evidence type="ECO:0000256" key="1">
    <source>
        <dbReference type="SAM" id="MobiDB-lite"/>
    </source>
</evidence>
<feature type="compositionally biased region" description="Acidic residues" evidence="1">
    <location>
        <begin position="244"/>
        <end position="256"/>
    </location>
</feature>
<proteinExistence type="predicted"/>
<feature type="region of interest" description="Disordered" evidence="1">
    <location>
        <begin position="240"/>
        <end position="333"/>
    </location>
</feature>
<feature type="region of interest" description="Disordered" evidence="1">
    <location>
        <begin position="72"/>
        <end position="148"/>
    </location>
</feature>
<organism evidence="2">
    <name type="scientific">Thermogemmatispora argillosa</name>
    <dbReference type="NCBI Taxonomy" id="2045280"/>
    <lineage>
        <taxon>Bacteria</taxon>
        <taxon>Bacillati</taxon>
        <taxon>Chloroflexota</taxon>
        <taxon>Ktedonobacteria</taxon>
        <taxon>Thermogemmatisporales</taxon>
        <taxon>Thermogemmatisporaceae</taxon>
        <taxon>Thermogemmatispora</taxon>
    </lineage>
</organism>
<dbReference type="AlphaFoldDB" id="A0A455T544"/>
<protein>
    <submittedName>
        <fullName evidence="2">Uncharacterized protein</fullName>
    </submittedName>
</protein>
<sequence length="424" mass="47646">MDEAAAKEKTSTSGAYIWFHYKTQFAAQGRLHVIQVEVPVPVNASAEERERLLQEALSGLDQFSTRLEQRLKQVPAPSTAPAASPGGDESGESGRLSPSHPAGAREFQVETRFSQRPPSAPTASAASRRPPSASPLRRRMAPNLPSTPGVFGNLHSDLTLPQFLQILRDNFNMDSKQAMKLLGVRSLSNLNLREALDQLRYLVSQRSQTANVSPVGKALSLEQTYPAVFSQREWSQGRTREELIIEDEELEETDQVPDEKDRAEQPPSQEDLYAENALDQEYQKEYSEEDDDISERRVVDESEDYEEEILDEDREEEADEEETELGAAGTEKRQLSLPERVHARTLLNKLREIRGKTPAGQERLAALWNVIGDQISEDELRELIGRIWGATALKQLSLDQVEALISWAKQDDFERDVAMILALN</sequence>
<evidence type="ECO:0000313" key="2">
    <source>
        <dbReference type="EMBL" id="BBH94462.1"/>
    </source>
</evidence>
<reference evidence="2" key="1">
    <citation type="submission" date="2018-12" db="EMBL/GenBank/DDBJ databases">
        <title>Novel natural products biosynthetic potential of the class Ktedonobacteria.</title>
        <authorList>
            <person name="Zheng Y."/>
            <person name="Saitou A."/>
            <person name="Wang C.M."/>
            <person name="Toyoda A."/>
            <person name="Minakuchi Y."/>
            <person name="Sekiguchi Y."/>
            <person name="Ueda K."/>
            <person name="Takano H."/>
            <person name="Sakai Y."/>
            <person name="Yokota A."/>
            <person name="Yabe S."/>
        </authorList>
    </citation>
    <scope>NUCLEOTIDE SEQUENCE</scope>
    <source>
        <strain evidence="2">A3-2</strain>
    </source>
</reference>
<gene>
    <name evidence="2" type="ORF">KTA_26610</name>
</gene>